<evidence type="ECO:0000313" key="2">
    <source>
        <dbReference type="Proteomes" id="UP000046395"/>
    </source>
</evidence>
<evidence type="ECO:0000313" key="3">
    <source>
        <dbReference type="WBParaSite" id="TMUE_0000001216.1"/>
    </source>
</evidence>
<protein>
    <submittedName>
        <fullName evidence="3 4">Uncharacterized protein</fullName>
    </submittedName>
</protein>
<keyword evidence="2" id="KW-1185">Reference proteome</keyword>
<feature type="region of interest" description="Disordered" evidence="1">
    <location>
        <begin position="1"/>
        <end position="28"/>
    </location>
</feature>
<evidence type="ECO:0000313" key="4">
    <source>
        <dbReference type="WBParaSite" id="TMUE_2000010443.1"/>
    </source>
</evidence>
<accession>A0A5S6Q1W9</accession>
<dbReference type="WBParaSite" id="TMUE_2000010443.1">
    <property type="protein sequence ID" value="TMUE_2000010443.1"/>
    <property type="gene ID" value="WBGene00301005"/>
</dbReference>
<organism evidence="2 3">
    <name type="scientific">Trichuris muris</name>
    <name type="common">Mouse whipworm</name>
    <dbReference type="NCBI Taxonomy" id="70415"/>
    <lineage>
        <taxon>Eukaryota</taxon>
        <taxon>Metazoa</taxon>
        <taxon>Ecdysozoa</taxon>
        <taxon>Nematoda</taxon>
        <taxon>Enoplea</taxon>
        <taxon>Dorylaimia</taxon>
        <taxon>Trichinellida</taxon>
        <taxon>Trichuridae</taxon>
        <taxon>Trichuris</taxon>
    </lineage>
</organism>
<dbReference type="AlphaFoldDB" id="A0A5S6Q1W9"/>
<dbReference type="WBParaSite" id="TMUE_0000001216.1">
    <property type="protein sequence ID" value="TMUE_0000001216.1"/>
    <property type="gene ID" value="WBGene00297124"/>
</dbReference>
<proteinExistence type="predicted"/>
<feature type="compositionally biased region" description="Polar residues" evidence="1">
    <location>
        <begin position="1"/>
        <end position="14"/>
    </location>
</feature>
<evidence type="ECO:0000256" key="1">
    <source>
        <dbReference type="SAM" id="MobiDB-lite"/>
    </source>
</evidence>
<reference evidence="3 4" key="2">
    <citation type="submission" date="2019-12" db="UniProtKB">
        <authorList>
            <consortium name="WormBaseParasite"/>
        </authorList>
    </citation>
    <scope>IDENTIFICATION</scope>
</reference>
<dbReference type="Proteomes" id="UP000046395">
    <property type="component" value="Unassembled WGS sequence"/>
</dbReference>
<feature type="region of interest" description="Disordered" evidence="1">
    <location>
        <begin position="126"/>
        <end position="147"/>
    </location>
</feature>
<reference evidence="2" key="1">
    <citation type="submission" date="2014-03" db="EMBL/GenBank/DDBJ databases">
        <title>The whipworm genome and dual-species transcriptomics of an intimate host-pathogen interaction.</title>
        <authorList>
            <person name="Foth B.J."/>
            <person name="Tsai I.J."/>
            <person name="Reid A.J."/>
            <person name="Bancroft A.J."/>
            <person name="Nichol S."/>
            <person name="Tracey A."/>
            <person name="Holroyd N."/>
            <person name="Cotton J.A."/>
            <person name="Stanley E.J."/>
            <person name="Zarowiecki M."/>
            <person name="Liu J.Z."/>
            <person name="Huckvale T."/>
            <person name="Cooper P.J."/>
            <person name="Grencis R.K."/>
            <person name="Berriman M."/>
        </authorList>
    </citation>
    <scope>NUCLEOTIDE SEQUENCE [LARGE SCALE GENOMIC DNA]</scope>
    <source>
        <strain evidence="2">Edinburgh</strain>
    </source>
</reference>
<sequence>METTDSVGANTNAMVPTWSPKESAAKRGLIRRERRGNVVTLRKDDGACLQWRRRVGKNRPSGRTVTMQIERDAFAEAPTGALGDEGVKWTLQERARPRWHAANGTKNRTALRGDDEKRLLLPATVNGSPFAADDDDHSQLRLASITE</sequence>
<name>A0A5S6Q1W9_TRIMR</name>